<comment type="caution">
    <text evidence="2">The sequence shown here is derived from an EMBL/GenBank/DDBJ whole genome shotgun (WGS) entry which is preliminary data.</text>
</comment>
<evidence type="ECO:0000313" key="2">
    <source>
        <dbReference type="EMBL" id="MDL5033816.1"/>
    </source>
</evidence>
<evidence type="ECO:0000313" key="3">
    <source>
        <dbReference type="Proteomes" id="UP001238603"/>
    </source>
</evidence>
<feature type="domain" description="DUF2383" evidence="1">
    <location>
        <begin position="5"/>
        <end position="115"/>
    </location>
</feature>
<dbReference type="Pfam" id="PF09537">
    <property type="entry name" value="DUF2383"/>
    <property type="match status" value="1"/>
</dbReference>
<dbReference type="NCBIfam" id="TIGR02284">
    <property type="entry name" value="PA2169 family four-helix-bundle protein"/>
    <property type="match status" value="1"/>
</dbReference>
<proteinExistence type="predicted"/>
<dbReference type="Proteomes" id="UP001238603">
    <property type="component" value="Unassembled WGS sequence"/>
</dbReference>
<reference evidence="2 3" key="1">
    <citation type="submission" date="2023-06" db="EMBL/GenBank/DDBJ databases">
        <title>Pelomonas sp. APW6 16S ribosomal RNA gene genome sequencing and assembly.</title>
        <authorList>
            <person name="Woo H."/>
        </authorList>
    </citation>
    <scope>NUCLEOTIDE SEQUENCE [LARGE SCALE GENOMIC DNA]</scope>
    <source>
        <strain evidence="2 3">APW6</strain>
    </source>
</reference>
<sequence>MDKDDVIDTLNTLIETSKDGEHGFTACAEHVRSATVRQIFAARAMECREGALELQRLVREYGGKAEDEGSVAGAMHRGWVSVKGTLAGYTDLAMLEECERGEDAALARYRKALQQELPADVLLVVQRQMSGVQRNHDQIRRLRDEARQHEHGG</sequence>
<protein>
    <submittedName>
        <fullName evidence="2">PA2169 family four-helix-bundle protein</fullName>
    </submittedName>
</protein>
<accession>A0ABT7LLS6</accession>
<name>A0ABT7LLS6_9BURK</name>
<evidence type="ECO:0000259" key="1">
    <source>
        <dbReference type="Pfam" id="PF09537"/>
    </source>
</evidence>
<dbReference type="RefSeq" id="WP_285983892.1">
    <property type="nucleotide sequence ID" value="NZ_JASVDS010000005.1"/>
</dbReference>
<dbReference type="InterPro" id="IPR011971">
    <property type="entry name" value="CHP02284"/>
</dbReference>
<dbReference type="SUPFAM" id="SSF47240">
    <property type="entry name" value="Ferritin-like"/>
    <property type="match status" value="1"/>
</dbReference>
<dbReference type="InterPro" id="IPR016920">
    <property type="entry name" value="UCP029477"/>
</dbReference>
<organism evidence="2 3">
    <name type="scientific">Roseateles subflavus</name>
    <dbReference type="NCBI Taxonomy" id="3053353"/>
    <lineage>
        <taxon>Bacteria</taxon>
        <taxon>Pseudomonadati</taxon>
        <taxon>Pseudomonadota</taxon>
        <taxon>Betaproteobacteria</taxon>
        <taxon>Burkholderiales</taxon>
        <taxon>Sphaerotilaceae</taxon>
        <taxon>Roseateles</taxon>
    </lineage>
</organism>
<dbReference type="PIRSF" id="PIRSF029477">
    <property type="entry name" value="UCP029477"/>
    <property type="match status" value="1"/>
</dbReference>
<dbReference type="InterPro" id="IPR009078">
    <property type="entry name" value="Ferritin-like_SF"/>
</dbReference>
<dbReference type="EMBL" id="JASVDS010000005">
    <property type="protein sequence ID" value="MDL5033816.1"/>
    <property type="molecule type" value="Genomic_DNA"/>
</dbReference>
<keyword evidence="3" id="KW-1185">Reference proteome</keyword>
<gene>
    <name evidence="2" type="ORF">QRD43_18035</name>
</gene>
<dbReference type="InterPro" id="IPR012347">
    <property type="entry name" value="Ferritin-like"/>
</dbReference>
<dbReference type="Gene3D" id="1.20.1260.10">
    <property type="match status" value="1"/>
</dbReference>
<dbReference type="InterPro" id="IPR019052">
    <property type="entry name" value="DUF2383"/>
</dbReference>